<dbReference type="PROSITE" id="PS51257">
    <property type="entry name" value="PROKAR_LIPOPROTEIN"/>
    <property type="match status" value="1"/>
</dbReference>
<evidence type="ECO:0000256" key="1">
    <source>
        <dbReference type="SAM" id="SignalP"/>
    </source>
</evidence>
<proteinExistence type="predicted"/>
<dbReference type="AlphaFoldDB" id="A0A7G5FEW1"/>
<dbReference type="RefSeq" id="WP_182385958.1">
    <property type="nucleotide sequence ID" value="NZ_CP059833.1"/>
</dbReference>
<sequence length="147" mass="15026">MFAMSSKKVAGVGAALVAVCALSACGQKPAEADSTMQEEKVAPAVELAVHGVIAPLAELSVISPCLEGDTGAKFTSSFGVSGDMHPAADSPNLLGTLELPADVQPSDPNDPHYVTVTCDSSGAESTVRIEERNVHGSGSEALLEEFK</sequence>
<feature type="signal peptide" evidence="1">
    <location>
        <begin position="1"/>
        <end position="23"/>
    </location>
</feature>
<evidence type="ECO:0000313" key="2">
    <source>
        <dbReference type="EMBL" id="QMV85152.1"/>
    </source>
</evidence>
<reference evidence="2 3" key="1">
    <citation type="submission" date="2020-07" db="EMBL/GenBank/DDBJ databases">
        <title>non toxigenic Corynebacterium sp. nov from a clinical source.</title>
        <authorList>
            <person name="Bernier A.-M."/>
            <person name="Bernard K."/>
        </authorList>
    </citation>
    <scope>NUCLEOTIDE SEQUENCE [LARGE SCALE GENOMIC DNA]</scope>
    <source>
        <strain evidence="3">NML 93-0612</strain>
    </source>
</reference>
<keyword evidence="1" id="KW-0732">Signal</keyword>
<evidence type="ECO:0000313" key="3">
    <source>
        <dbReference type="Proteomes" id="UP000515570"/>
    </source>
</evidence>
<dbReference type="EMBL" id="CP059833">
    <property type="protein sequence ID" value="QMV85152.1"/>
    <property type="molecule type" value="Genomic_DNA"/>
</dbReference>
<feature type="chain" id="PRO_5038378421" description="Secreted protein" evidence="1">
    <location>
        <begin position="24"/>
        <end position="147"/>
    </location>
</feature>
<accession>A0A7G5FEW1</accession>
<protein>
    <recommendedName>
        <fullName evidence="4">Secreted protein</fullName>
    </recommendedName>
</protein>
<gene>
    <name evidence="2" type="ORF">HW450_12645</name>
</gene>
<dbReference type="Proteomes" id="UP000515570">
    <property type="component" value="Chromosome"/>
</dbReference>
<name>A0A7G5FEW1_9CORY</name>
<keyword evidence="3" id="KW-1185">Reference proteome</keyword>
<organism evidence="2 3">
    <name type="scientific">Corynebacterium hindlerae</name>
    <dbReference type="NCBI Taxonomy" id="699041"/>
    <lineage>
        <taxon>Bacteria</taxon>
        <taxon>Bacillati</taxon>
        <taxon>Actinomycetota</taxon>
        <taxon>Actinomycetes</taxon>
        <taxon>Mycobacteriales</taxon>
        <taxon>Corynebacteriaceae</taxon>
        <taxon>Corynebacterium</taxon>
    </lineage>
</organism>
<evidence type="ECO:0008006" key="4">
    <source>
        <dbReference type="Google" id="ProtNLM"/>
    </source>
</evidence>